<dbReference type="Gene3D" id="1.10.260.40">
    <property type="entry name" value="lambda repressor-like DNA-binding domains"/>
    <property type="match status" value="1"/>
</dbReference>
<dbReference type="InterPro" id="IPR043917">
    <property type="entry name" value="DUF5753"/>
</dbReference>
<dbReference type="RefSeq" id="WP_107015476.1">
    <property type="nucleotide sequence ID" value="NZ_KZ679039.1"/>
</dbReference>
<dbReference type="Pfam" id="PF19054">
    <property type="entry name" value="DUF5753"/>
    <property type="match status" value="1"/>
</dbReference>
<dbReference type="GO" id="GO:0003677">
    <property type="term" value="F:DNA binding"/>
    <property type="evidence" value="ECO:0007669"/>
    <property type="project" value="InterPro"/>
</dbReference>
<reference evidence="2 3" key="1">
    <citation type="submission" date="2018-03" db="EMBL/GenBank/DDBJ databases">
        <title>Streptomyces dioscori sp. nov., a novel endophytic actinobacterium isolated from bulbil of Dioscorea bulbifera L.</title>
        <authorList>
            <person name="Zhikuan W."/>
        </authorList>
    </citation>
    <scope>NUCLEOTIDE SEQUENCE [LARGE SCALE GENOMIC DNA]</scope>
    <source>
        <strain evidence="2 3">A217</strain>
    </source>
</reference>
<dbReference type="Proteomes" id="UP000240429">
    <property type="component" value="Unassembled WGS sequence"/>
</dbReference>
<dbReference type="InterPro" id="IPR010982">
    <property type="entry name" value="Lambda_DNA-bd_dom_sf"/>
</dbReference>
<name>A0A2P8QCI6_9ACTN</name>
<dbReference type="OrthoDB" id="3462393at2"/>
<evidence type="ECO:0000313" key="2">
    <source>
        <dbReference type="EMBL" id="PSM43962.1"/>
    </source>
</evidence>
<accession>A0A2P8QCI6</accession>
<comment type="caution">
    <text evidence="2">The sequence shown here is derived from an EMBL/GenBank/DDBJ whole genome shotgun (WGS) entry which is preliminary data.</text>
</comment>
<dbReference type="InterPro" id="IPR001387">
    <property type="entry name" value="Cro/C1-type_HTH"/>
</dbReference>
<sequence length="283" mass="31633">MAPRTATTARRIRLGTELRRLRERAGLTVTEGARQLGVSQAQLSNIEASRFGVSPERLRALARIYRCSDTHYVSGLIELAGERKGGWWETFREVLPTTLLDIAELEHHSTRLRSANTAHVPGLLQITDHAREIFRQVVPEFSRTDIEHRVSHRLQRQALLDGPDPTPYRAIIHEAALRVPVGGAAIARRQLGHLVEQSEREHITVQVIPFAIGAYPGSGQTILYMYGPVPPLDTVSLDQSHGPALVDAEAQLHTYRVLLDRMESVALPPEKSRDFIHTIAQDL</sequence>
<dbReference type="SUPFAM" id="SSF47413">
    <property type="entry name" value="lambda repressor-like DNA-binding domains"/>
    <property type="match status" value="1"/>
</dbReference>
<dbReference type="EMBL" id="PYBJ01000003">
    <property type="protein sequence ID" value="PSM43962.1"/>
    <property type="molecule type" value="Genomic_DNA"/>
</dbReference>
<dbReference type="CDD" id="cd00093">
    <property type="entry name" value="HTH_XRE"/>
    <property type="match status" value="1"/>
</dbReference>
<dbReference type="AlphaFoldDB" id="A0A2P8QCI6"/>
<keyword evidence="3" id="KW-1185">Reference proteome</keyword>
<feature type="domain" description="HTH cro/C1-type" evidence="1">
    <location>
        <begin position="18"/>
        <end position="73"/>
    </location>
</feature>
<protein>
    <submittedName>
        <fullName evidence="2">Transcriptional regulator</fullName>
    </submittedName>
</protein>
<evidence type="ECO:0000313" key="3">
    <source>
        <dbReference type="Proteomes" id="UP000240429"/>
    </source>
</evidence>
<dbReference type="PROSITE" id="PS50943">
    <property type="entry name" value="HTH_CROC1"/>
    <property type="match status" value="1"/>
</dbReference>
<evidence type="ECO:0000259" key="1">
    <source>
        <dbReference type="PROSITE" id="PS50943"/>
    </source>
</evidence>
<proteinExistence type="predicted"/>
<organism evidence="2 3">
    <name type="scientific">Streptomyces dioscori</name>
    <dbReference type="NCBI Taxonomy" id="2109333"/>
    <lineage>
        <taxon>Bacteria</taxon>
        <taxon>Bacillati</taxon>
        <taxon>Actinomycetota</taxon>
        <taxon>Actinomycetes</taxon>
        <taxon>Kitasatosporales</taxon>
        <taxon>Streptomycetaceae</taxon>
        <taxon>Streptomyces</taxon>
        <taxon>Streptomyces aurantiacus group</taxon>
    </lineage>
</organism>
<dbReference type="Pfam" id="PF13560">
    <property type="entry name" value="HTH_31"/>
    <property type="match status" value="1"/>
</dbReference>
<dbReference type="SMART" id="SM00530">
    <property type="entry name" value="HTH_XRE"/>
    <property type="match status" value="1"/>
</dbReference>
<gene>
    <name evidence="2" type="ORF">C6Y14_06180</name>
</gene>